<dbReference type="Gene3D" id="3.40.50.150">
    <property type="entry name" value="Vaccinia Virus protein VP39"/>
    <property type="match status" value="1"/>
</dbReference>
<dbReference type="InterPro" id="IPR029063">
    <property type="entry name" value="SAM-dependent_MTases_sf"/>
</dbReference>
<gene>
    <name evidence="1" type="ORF">DRV85_12345</name>
</gene>
<organism evidence="1 2">
    <name type="scientific">Rhodosalinus halophilus</name>
    <dbReference type="NCBI Taxonomy" id="2259333"/>
    <lineage>
        <taxon>Bacteria</taxon>
        <taxon>Pseudomonadati</taxon>
        <taxon>Pseudomonadota</taxon>
        <taxon>Alphaproteobacteria</taxon>
        <taxon>Rhodobacterales</taxon>
        <taxon>Paracoccaceae</taxon>
        <taxon>Rhodosalinus</taxon>
    </lineage>
</organism>
<reference evidence="1 2" key="1">
    <citation type="submission" date="2018-07" db="EMBL/GenBank/DDBJ databases">
        <title>Rhodosalinus sp. strain E84T genomic sequence and assembly.</title>
        <authorList>
            <person name="Liu Z.-W."/>
            <person name="Lu D.-C."/>
        </authorList>
    </citation>
    <scope>NUCLEOTIDE SEQUENCE [LARGE SCALE GENOMIC DNA]</scope>
    <source>
        <strain evidence="1 2">E84</strain>
    </source>
</reference>
<dbReference type="OrthoDB" id="7867002at2"/>
<keyword evidence="2" id="KW-1185">Reference proteome</keyword>
<comment type="caution">
    <text evidence="1">The sequence shown here is derived from an EMBL/GenBank/DDBJ whole genome shotgun (WGS) entry which is preliminary data.</text>
</comment>
<proteinExistence type="predicted"/>
<evidence type="ECO:0008006" key="3">
    <source>
        <dbReference type="Google" id="ProtNLM"/>
    </source>
</evidence>
<dbReference type="AlphaFoldDB" id="A0A365U6J8"/>
<dbReference type="SUPFAM" id="SSF53335">
    <property type="entry name" value="S-adenosyl-L-methionine-dependent methyltransferases"/>
    <property type="match status" value="1"/>
</dbReference>
<dbReference type="Proteomes" id="UP000253370">
    <property type="component" value="Unassembled WGS sequence"/>
</dbReference>
<dbReference type="EMBL" id="QNTQ01000011">
    <property type="protein sequence ID" value="RBI84230.1"/>
    <property type="molecule type" value="Genomic_DNA"/>
</dbReference>
<name>A0A365U6J8_9RHOB</name>
<sequence>MLQQTPGPESFADRIAALEAECRRVAAELSAMVAARVWDAPARITDLCRSMNRGLHRGNALLMDVQRSLASERREAEDRAGVIAAERRWHQVTMAAAELRRTLNAWPGIQALVMSQAPPARVPLYPEPPEDPRRAAQLRMTDDLLAVMHGMFNGAPQSDVARDHGCHDDIPMPHSAFLEHIHAAHRVMLALGRRSPTRFLDVGCGGGLKVLTAARVFDGADGLEFDPAHAEAARRLLARAPALDTCVFEADALQFDGYSGYDVIYAYRPFSDEEKARRMEARIADSVPPGTVLLLPLAVGPPESCARIEGPLHVAGLSADEAAELKAEAERMGCAIRARANGYAPPAWRAVLEASRDNGFDLRA</sequence>
<dbReference type="CDD" id="cd02440">
    <property type="entry name" value="AdoMet_MTases"/>
    <property type="match status" value="1"/>
</dbReference>
<evidence type="ECO:0000313" key="1">
    <source>
        <dbReference type="EMBL" id="RBI84230.1"/>
    </source>
</evidence>
<accession>A0A365U6J8</accession>
<evidence type="ECO:0000313" key="2">
    <source>
        <dbReference type="Proteomes" id="UP000253370"/>
    </source>
</evidence>
<protein>
    <recommendedName>
        <fullName evidence="3">Methyltransferase domain-containing protein</fullName>
    </recommendedName>
</protein>
<dbReference type="RefSeq" id="WP_113289784.1">
    <property type="nucleotide sequence ID" value="NZ_QNTQ01000011.1"/>
</dbReference>